<reference evidence="2" key="1">
    <citation type="journal article" date="2008" name="Nat. Genet.">
        <title>The Pristionchus pacificus genome provides a unique perspective on nematode lifestyle and parasitism.</title>
        <authorList>
            <person name="Dieterich C."/>
            <person name="Clifton S.W."/>
            <person name="Schuster L.N."/>
            <person name="Chinwalla A."/>
            <person name="Delehaunty K."/>
            <person name="Dinkelacker I."/>
            <person name="Fulton L."/>
            <person name="Fulton R."/>
            <person name="Godfrey J."/>
            <person name="Minx P."/>
            <person name="Mitreva M."/>
            <person name="Roeseler W."/>
            <person name="Tian H."/>
            <person name="Witte H."/>
            <person name="Yang S.P."/>
            <person name="Wilson R.K."/>
            <person name="Sommer R.J."/>
        </authorList>
    </citation>
    <scope>NUCLEOTIDE SEQUENCE [LARGE SCALE GENOMIC DNA]</scope>
    <source>
        <strain evidence="2">PS312</strain>
    </source>
</reference>
<keyword evidence="2" id="KW-1185">Reference proteome</keyword>
<protein>
    <submittedName>
        <fullName evidence="1">Uncharacterized protein</fullName>
    </submittedName>
</protein>
<dbReference type="EnsemblMetazoa" id="PPA35177.1">
    <property type="protein sequence ID" value="PPA35177.1"/>
    <property type="gene ID" value="WBGene00273546"/>
</dbReference>
<proteinExistence type="predicted"/>
<dbReference type="Proteomes" id="UP000005239">
    <property type="component" value="Unassembled WGS sequence"/>
</dbReference>
<dbReference type="AlphaFoldDB" id="A0A2A6B845"/>
<reference evidence="1" key="2">
    <citation type="submission" date="2022-06" db="UniProtKB">
        <authorList>
            <consortium name="EnsemblMetazoa"/>
        </authorList>
    </citation>
    <scope>IDENTIFICATION</scope>
    <source>
        <strain evidence="1">PS312</strain>
    </source>
</reference>
<name>A0A2A6B845_PRIPA</name>
<evidence type="ECO:0000313" key="1">
    <source>
        <dbReference type="EnsemblMetazoa" id="PPA35177.1"/>
    </source>
</evidence>
<evidence type="ECO:0000313" key="2">
    <source>
        <dbReference type="Proteomes" id="UP000005239"/>
    </source>
</evidence>
<accession>A0A2A6B845</accession>
<accession>A0A8R1YR71</accession>
<organism evidence="1 2">
    <name type="scientific">Pristionchus pacificus</name>
    <name type="common">Parasitic nematode worm</name>
    <dbReference type="NCBI Taxonomy" id="54126"/>
    <lineage>
        <taxon>Eukaryota</taxon>
        <taxon>Metazoa</taxon>
        <taxon>Ecdysozoa</taxon>
        <taxon>Nematoda</taxon>
        <taxon>Chromadorea</taxon>
        <taxon>Rhabditida</taxon>
        <taxon>Rhabditina</taxon>
        <taxon>Diplogasteromorpha</taxon>
        <taxon>Diplogasteroidea</taxon>
        <taxon>Neodiplogasteridae</taxon>
        <taxon>Pristionchus</taxon>
    </lineage>
</organism>
<gene>
    <name evidence="1" type="primary">WBGene00273546</name>
</gene>
<sequence>MKKHEQDDAEWHQVLGDKKSWAVEKTRIETLLCLSACRTKKDALSPATQYGFGGTADSIKRSINFISSSDFSPRVRHTDNFDIDLHEKCLI</sequence>